<dbReference type="Proteomes" id="UP000232883">
    <property type="component" value="Chromosome"/>
</dbReference>
<feature type="domain" description="DUF4440" evidence="1">
    <location>
        <begin position="48"/>
        <end position="152"/>
    </location>
</feature>
<dbReference type="SUPFAM" id="SSF54427">
    <property type="entry name" value="NTF2-like"/>
    <property type="match status" value="1"/>
</dbReference>
<reference evidence="2 3" key="1">
    <citation type="submission" date="2017-11" db="EMBL/GenBank/DDBJ databases">
        <title>Taxonomic description and genome sequences of Spirosoma HA7 sp. nov., isolated from pollen microhabitat of Corylus avellana.</title>
        <authorList>
            <person name="Ambika Manirajan B."/>
            <person name="Suarez C."/>
            <person name="Ratering S."/>
            <person name="Geissler-Plaum R."/>
            <person name="Cardinale M."/>
            <person name="Sylvia S."/>
        </authorList>
    </citation>
    <scope>NUCLEOTIDE SEQUENCE [LARGE SCALE GENOMIC DNA]</scope>
    <source>
        <strain evidence="2 3">HA7</strain>
    </source>
</reference>
<dbReference type="OrthoDB" id="9814425at2"/>
<dbReference type="Pfam" id="PF14534">
    <property type="entry name" value="DUF4440"/>
    <property type="match status" value="1"/>
</dbReference>
<dbReference type="InterPro" id="IPR032710">
    <property type="entry name" value="NTF2-like_dom_sf"/>
</dbReference>
<protein>
    <recommendedName>
        <fullName evidence="1">DUF4440 domain-containing protein</fullName>
    </recommendedName>
</protein>
<evidence type="ECO:0000313" key="2">
    <source>
        <dbReference type="EMBL" id="AUD05777.1"/>
    </source>
</evidence>
<keyword evidence="3" id="KW-1185">Reference proteome</keyword>
<organism evidence="2 3">
    <name type="scientific">Spirosoma pollinicola</name>
    <dbReference type="NCBI Taxonomy" id="2057025"/>
    <lineage>
        <taxon>Bacteria</taxon>
        <taxon>Pseudomonadati</taxon>
        <taxon>Bacteroidota</taxon>
        <taxon>Cytophagia</taxon>
        <taxon>Cytophagales</taxon>
        <taxon>Cytophagaceae</taxon>
        <taxon>Spirosoma</taxon>
    </lineage>
</organism>
<dbReference type="KEGG" id="spir:CWM47_30385"/>
<dbReference type="Gene3D" id="3.10.450.50">
    <property type="match status" value="1"/>
</dbReference>
<sequence>MLTQKPIHFVWLVGTFIGLALVRCNAPAPSSDTHSRTDMVVAKKIIQDKTSRFTNAHITGDTAFLNNIFTTDARIFAPGSAVVTGRRSIEAINAEYVSYGISEFREEITALYGSGDYLISEGPYLMRYGKDNTTEKGNYLNVWKQENGDWKLYANIWNTSAPQ</sequence>
<dbReference type="InterPro" id="IPR027843">
    <property type="entry name" value="DUF4440"/>
</dbReference>
<proteinExistence type="predicted"/>
<evidence type="ECO:0000313" key="3">
    <source>
        <dbReference type="Proteomes" id="UP000232883"/>
    </source>
</evidence>
<name>A0A2K8Z7A8_9BACT</name>
<dbReference type="EMBL" id="CP025096">
    <property type="protein sequence ID" value="AUD05777.1"/>
    <property type="molecule type" value="Genomic_DNA"/>
</dbReference>
<accession>A0A2K8Z7A8</accession>
<evidence type="ECO:0000259" key="1">
    <source>
        <dbReference type="Pfam" id="PF14534"/>
    </source>
</evidence>
<dbReference type="RefSeq" id="WP_100992329.1">
    <property type="nucleotide sequence ID" value="NZ_CP025096.1"/>
</dbReference>
<gene>
    <name evidence="2" type="ORF">CWM47_30385</name>
</gene>
<dbReference type="AlphaFoldDB" id="A0A2K8Z7A8"/>